<dbReference type="Proteomes" id="UP001161247">
    <property type="component" value="Chromosome 6"/>
</dbReference>
<dbReference type="InterPro" id="IPR014001">
    <property type="entry name" value="Helicase_ATP-bd"/>
</dbReference>
<keyword evidence="15" id="KW-1185">Reference proteome</keyword>
<gene>
    <name evidence="14" type="ORF">OLC1_LOCUS17411</name>
</gene>
<keyword evidence="5" id="KW-0378">Hydrolase</keyword>
<dbReference type="PANTHER" id="PTHR45626:SF24">
    <property type="entry name" value="HELICASE-LIKE TRANSCRIPTION FACTOR CHR28-RELATED"/>
    <property type="match status" value="1"/>
</dbReference>
<dbReference type="GO" id="GO:0006281">
    <property type="term" value="P:DNA repair"/>
    <property type="evidence" value="ECO:0007669"/>
    <property type="project" value="TreeGrafter"/>
</dbReference>
<dbReference type="PROSITE" id="PS00518">
    <property type="entry name" value="ZF_RING_1"/>
    <property type="match status" value="1"/>
</dbReference>
<evidence type="ECO:0000256" key="4">
    <source>
        <dbReference type="ARBA" id="ARBA00022771"/>
    </source>
</evidence>
<dbReference type="Gene3D" id="3.30.40.10">
    <property type="entry name" value="Zinc/RING finger domain, C3HC4 (zinc finger)"/>
    <property type="match status" value="1"/>
</dbReference>
<proteinExistence type="inferred from homology"/>
<keyword evidence="3" id="KW-0547">Nucleotide-binding</keyword>
<feature type="domain" description="Helicase C-terminal" evidence="13">
    <location>
        <begin position="429"/>
        <end position="592"/>
    </location>
</feature>
<dbReference type="InterPro" id="IPR050628">
    <property type="entry name" value="SNF2_RAD54_helicase_TF"/>
</dbReference>
<feature type="region of interest" description="Disordered" evidence="10">
    <location>
        <begin position="380"/>
        <end position="401"/>
    </location>
</feature>
<keyword evidence="2" id="KW-0479">Metal-binding</keyword>
<dbReference type="InterPro" id="IPR013083">
    <property type="entry name" value="Znf_RING/FYVE/PHD"/>
</dbReference>
<reference evidence="14" key="1">
    <citation type="submission" date="2023-03" db="EMBL/GenBank/DDBJ databases">
        <authorList>
            <person name="Julca I."/>
        </authorList>
    </citation>
    <scope>NUCLEOTIDE SEQUENCE</scope>
</reference>
<dbReference type="InterPro" id="IPR001650">
    <property type="entry name" value="Helicase_C-like"/>
</dbReference>
<evidence type="ECO:0000256" key="2">
    <source>
        <dbReference type="ARBA" id="ARBA00022723"/>
    </source>
</evidence>
<evidence type="ECO:0000256" key="7">
    <source>
        <dbReference type="ARBA" id="ARBA00022833"/>
    </source>
</evidence>
<dbReference type="GO" id="GO:0016787">
    <property type="term" value="F:hydrolase activity"/>
    <property type="evidence" value="ECO:0007669"/>
    <property type="project" value="UniProtKB-KW"/>
</dbReference>
<dbReference type="CDD" id="cd18008">
    <property type="entry name" value="DEXDc_SHPRH-like"/>
    <property type="match status" value="1"/>
</dbReference>
<dbReference type="SUPFAM" id="SSF57850">
    <property type="entry name" value="RING/U-box"/>
    <property type="match status" value="1"/>
</dbReference>
<evidence type="ECO:0000256" key="5">
    <source>
        <dbReference type="ARBA" id="ARBA00022801"/>
    </source>
</evidence>
<dbReference type="InterPro" id="IPR001841">
    <property type="entry name" value="Znf_RING"/>
</dbReference>
<evidence type="ECO:0000313" key="15">
    <source>
        <dbReference type="Proteomes" id="UP001161247"/>
    </source>
</evidence>
<dbReference type="GO" id="GO:0008094">
    <property type="term" value="F:ATP-dependent activity, acting on DNA"/>
    <property type="evidence" value="ECO:0007669"/>
    <property type="project" value="TreeGrafter"/>
</dbReference>
<evidence type="ECO:0000256" key="3">
    <source>
        <dbReference type="ARBA" id="ARBA00022741"/>
    </source>
</evidence>
<sequence>MSSSSRSELYKEKPAGGTLVVCPASVLRQWGRELDEKVAEESKLSVLVYHGSKRTLDPAELAKFDVVLTTYALISIEVQKQPLADEEKLGSKKRKRKDEDDSVPGTLGKVRWFRVILDEAHIIKNHKTKAARACCSLEAKTRWCLSGTPLQNQIEELYSYFRFLRHDPYRDYARFVNGIKKLICGGYGYRRIGTVLKAIMLRRTKDTLIDGKRILDLPPKTTHLRRVQFSDVERNFYDNLEESYSWWLKFYVAKGTVRENYAKILMMLLRLRQACDHPLFVQNAHKKVVRRESFVTAMTLPNAKLHSLLKVLEKSSVVCGVCFDPPELAVVSICGHVFCFECVLNHLTEKETATCPEVGCKEDIGVSAIFTEEVLKECLSDSDDTDGDSSQSSSDEEDVKILKNEPSSKIKAAIQALQACCKPSIPSSQKNEFGMASSQISNPAKALVFSQWTTMLDLLEEELRDKGLKYRRLDGTMSLNARDIAVKEFNTNPEVDVMLMSLKAGNLGLNMVAATHVILLDPWWNPTTKDQAVDRAHRIGQTRPVTVTRLTIQNTVEDRILTLQGLKRQLVSAVIGDPSRGSAAGLTVQDLKHLFNVR</sequence>
<dbReference type="InterPro" id="IPR038718">
    <property type="entry name" value="SNF2-like_sf"/>
</dbReference>
<dbReference type="GO" id="GO:0008270">
    <property type="term" value="F:zinc ion binding"/>
    <property type="evidence" value="ECO:0007669"/>
    <property type="project" value="UniProtKB-KW"/>
</dbReference>
<evidence type="ECO:0000259" key="13">
    <source>
        <dbReference type="PROSITE" id="PS51194"/>
    </source>
</evidence>
<dbReference type="SMART" id="SM00490">
    <property type="entry name" value="HELICc"/>
    <property type="match status" value="1"/>
</dbReference>
<dbReference type="GO" id="GO:0005634">
    <property type="term" value="C:nucleus"/>
    <property type="evidence" value="ECO:0007669"/>
    <property type="project" value="TreeGrafter"/>
</dbReference>
<evidence type="ECO:0000256" key="8">
    <source>
        <dbReference type="ARBA" id="ARBA00022840"/>
    </source>
</evidence>
<dbReference type="PANTHER" id="PTHR45626">
    <property type="entry name" value="TRANSCRIPTION TERMINATION FACTOR 2-RELATED"/>
    <property type="match status" value="1"/>
</dbReference>
<evidence type="ECO:0000256" key="6">
    <source>
        <dbReference type="ARBA" id="ARBA00022806"/>
    </source>
</evidence>
<keyword evidence="4 9" id="KW-0863">Zinc-finger</keyword>
<comment type="similarity">
    <text evidence="1">Belongs to the SNF2/RAD54 helicase family. RAD16 subfamily.</text>
</comment>
<organism evidence="14 15">
    <name type="scientific">Oldenlandia corymbosa var. corymbosa</name>
    <dbReference type="NCBI Taxonomy" id="529605"/>
    <lineage>
        <taxon>Eukaryota</taxon>
        <taxon>Viridiplantae</taxon>
        <taxon>Streptophyta</taxon>
        <taxon>Embryophyta</taxon>
        <taxon>Tracheophyta</taxon>
        <taxon>Spermatophyta</taxon>
        <taxon>Magnoliopsida</taxon>
        <taxon>eudicotyledons</taxon>
        <taxon>Gunneridae</taxon>
        <taxon>Pentapetalae</taxon>
        <taxon>asterids</taxon>
        <taxon>lamiids</taxon>
        <taxon>Gentianales</taxon>
        <taxon>Rubiaceae</taxon>
        <taxon>Rubioideae</taxon>
        <taxon>Spermacoceae</taxon>
        <taxon>Hedyotis-Oldenlandia complex</taxon>
        <taxon>Oldenlandia</taxon>
    </lineage>
</organism>
<evidence type="ECO:0000259" key="11">
    <source>
        <dbReference type="PROSITE" id="PS50089"/>
    </source>
</evidence>
<dbReference type="PROSITE" id="PS51192">
    <property type="entry name" value="HELICASE_ATP_BIND_1"/>
    <property type="match status" value="1"/>
</dbReference>
<evidence type="ECO:0000259" key="12">
    <source>
        <dbReference type="PROSITE" id="PS51192"/>
    </source>
</evidence>
<dbReference type="InterPro" id="IPR049730">
    <property type="entry name" value="SNF2/RAD54-like_C"/>
</dbReference>
<dbReference type="GO" id="GO:0005524">
    <property type="term" value="F:ATP binding"/>
    <property type="evidence" value="ECO:0007669"/>
    <property type="project" value="UniProtKB-KW"/>
</dbReference>
<dbReference type="InterPro" id="IPR018957">
    <property type="entry name" value="Znf_C3HC4_RING-type"/>
</dbReference>
<dbReference type="PROSITE" id="PS51194">
    <property type="entry name" value="HELICASE_CTER"/>
    <property type="match status" value="1"/>
</dbReference>
<dbReference type="InterPro" id="IPR017907">
    <property type="entry name" value="Znf_RING_CS"/>
</dbReference>
<accession>A0AAV1DR87</accession>
<dbReference type="SMART" id="SM00184">
    <property type="entry name" value="RING"/>
    <property type="match status" value="1"/>
</dbReference>
<dbReference type="Pfam" id="PF00176">
    <property type="entry name" value="SNF2-rel_dom"/>
    <property type="match status" value="1"/>
</dbReference>
<dbReference type="GO" id="GO:0004386">
    <property type="term" value="F:helicase activity"/>
    <property type="evidence" value="ECO:0007669"/>
    <property type="project" value="UniProtKB-KW"/>
</dbReference>
<dbReference type="PROSITE" id="PS50089">
    <property type="entry name" value="ZF_RING_2"/>
    <property type="match status" value="1"/>
</dbReference>
<feature type="domain" description="RING-type" evidence="11">
    <location>
        <begin position="319"/>
        <end position="356"/>
    </location>
</feature>
<dbReference type="CDD" id="cd18793">
    <property type="entry name" value="SF2_C_SNF"/>
    <property type="match status" value="1"/>
</dbReference>
<evidence type="ECO:0000256" key="10">
    <source>
        <dbReference type="SAM" id="MobiDB-lite"/>
    </source>
</evidence>
<dbReference type="Pfam" id="PF00097">
    <property type="entry name" value="zf-C3HC4"/>
    <property type="match status" value="1"/>
</dbReference>
<dbReference type="InterPro" id="IPR000330">
    <property type="entry name" value="SNF2_N"/>
</dbReference>
<dbReference type="SUPFAM" id="SSF52540">
    <property type="entry name" value="P-loop containing nucleoside triphosphate hydrolases"/>
    <property type="match status" value="2"/>
</dbReference>
<evidence type="ECO:0000256" key="1">
    <source>
        <dbReference type="ARBA" id="ARBA00008438"/>
    </source>
</evidence>
<keyword evidence="7" id="KW-0862">Zinc</keyword>
<dbReference type="EMBL" id="OX459123">
    <property type="protein sequence ID" value="CAI9109537.1"/>
    <property type="molecule type" value="Genomic_DNA"/>
</dbReference>
<dbReference type="AlphaFoldDB" id="A0AAV1DR87"/>
<dbReference type="Pfam" id="PF00271">
    <property type="entry name" value="Helicase_C"/>
    <property type="match status" value="1"/>
</dbReference>
<name>A0AAV1DR87_OLDCO</name>
<keyword evidence="8" id="KW-0067">ATP-binding</keyword>
<protein>
    <submittedName>
        <fullName evidence="14">OLC1v1009372C1</fullName>
    </submittedName>
</protein>
<dbReference type="Gene3D" id="3.40.50.10810">
    <property type="entry name" value="Tandem AAA-ATPase domain"/>
    <property type="match status" value="1"/>
</dbReference>
<evidence type="ECO:0000313" key="14">
    <source>
        <dbReference type="EMBL" id="CAI9109537.1"/>
    </source>
</evidence>
<evidence type="ECO:0000256" key="9">
    <source>
        <dbReference type="PROSITE-ProRule" id="PRU00175"/>
    </source>
</evidence>
<dbReference type="InterPro" id="IPR027417">
    <property type="entry name" value="P-loop_NTPase"/>
</dbReference>
<feature type="domain" description="Helicase ATP-binding" evidence="12">
    <location>
        <begin position="1"/>
        <end position="167"/>
    </location>
</feature>
<dbReference type="Gene3D" id="3.40.50.300">
    <property type="entry name" value="P-loop containing nucleotide triphosphate hydrolases"/>
    <property type="match status" value="2"/>
</dbReference>
<keyword evidence="6" id="KW-0347">Helicase</keyword>